<dbReference type="EMBL" id="JXSQ01000001">
    <property type="protein sequence ID" value="KIP53777.1"/>
    <property type="molecule type" value="Genomic_DNA"/>
</dbReference>
<sequence length="311" mass="32843">MSISATTSQLDPSKPLVWESPTTLRVGFERAIARVAAPSAAEQRVIALLLRGATEAELASCDPLATAGVLAALQPALVAAAPTELAAARERRASPPRPLRRAPLNPAPPALHHAGPVQASGASRSLRVLVNDDGRELPHLRAALEAERLCTFERDEAPPDLAIEVLRYIEPLGRTSRWLSADLPALLIRFTDDAARVGPIVRPDGRPCHGCETLHLTDDDPAIPAIAAQLYGTAPSAETATVALSVGVIAAHLVSSWRRGETWVHDRQIALRVSGGRPAALPTSTRITPHEACGCAIRAEPPPPQRSATAA</sequence>
<keyword evidence="3" id="KW-1185">Reference proteome</keyword>
<gene>
    <name evidence="2" type="ORF">SD72_00840</name>
</gene>
<name>A0A0D0IS17_9MICO</name>
<evidence type="ECO:0008006" key="4">
    <source>
        <dbReference type="Google" id="ProtNLM"/>
    </source>
</evidence>
<organism evidence="2 3">
    <name type="scientific">Leucobacter komagatae</name>
    <dbReference type="NCBI Taxonomy" id="55969"/>
    <lineage>
        <taxon>Bacteria</taxon>
        <taxon>Bacillati</taxon>
        <taxon>Actinomycetota</taxon>
        <taxon>Actinomycetes</taxon>
        <taxon>Micrococcales</taxon>
        <taxon>Microbacteriaceae</taxon>
        <taxon>Leucobacter</taxon>
    </lineage>
</organism>
<accession>A0A0D0IS17</accession>
<comment type="caution">
    <text evidence="2">The sequence shown here is derived from an EMBL/GenBank/DDBJ whole genome shotgun (WGS) entry which is preliminary data.</text>
</comment>
<dbReference type="Gene3D" id="3.40.50.720">
    <property type="entry name" value="NAD(P)-binding Rossmann-like Domain"/>
    <property type="match status" value="1"/>
</dbReference>
<feature type="region of interest" description="Disordered" evidence="1">
    <location>
        <begin position="88"/>
        <end position="119"/>
    </location>
</feature>
<proteinExistence type="predicted"/>
<dbReference type="AlphaFoldDB" id="A0A0D0IS17"/>
<protein>
    <recommendedName>
        <fullName evidence="4">Bacteriocin biosynthesis cyclodehydratase domain-containing protein</fullName>
    </recommendedName>
</protein>
<dbReference type="RefSeq" id="WP_042542524.1">
    <property type="nucleotide sequence ID" value="NZ_JXSQ01000001.1"/>
</dbReference>
<evidence type="ECO:0000313" key="2">
    <source>
        <dbReference type="EMBL" id="KIP53777.1"/>
    </source>
</evidence>
<evidence type="ECO:0000256" key="1">
    <source>
        <dbReference type="SAM" id="MobiDB-lite"/>
    </source>
</evidence>
<reference evidence="2 3" key="1">
    <citation type="submission" date="2015-01" db="EMBL/GenBank/DDBJ databases">
        <title>Draft genome sequence of Leucobacter komagatae strain VKM ST2845.</title>
        <authorList>
            <person name="Karlyshev A.V."/>
            <person name="Kudryashova E.B."/>
        </authorList>
    </citation>
    <scope>NUCLEOTIDE SEQUENCE [LARGE SCALE GENOMIC DNA]</scope>
    <source>
        <strain evidence="2 3">VKM ST2845</strain>
    </source>
</reference>
<dbReference type="Proteomes" id="UP000032120">
    <property type="component" value="Unassembled WGS sequence"/>
</dbReference>
<dbReference type="OrthoDB" id="4426339at2"/>
<evidence type="ECO:0000313" key="3">
    <source>
        <dbReference type="Proteomes" id="UP000032120"/>
    </source>
</evidence>